<dbReference type="InterPro" id="IPR050498">
    <property type="entry name" value="Ycf3"/>
</dbReference>
<dbReference type="SUPFAM" id="SSF48452">
    <property type="entry name" value="TPR-like"/>
    <property type="match status" value="1"/>
</dbReference>
<dbReference type="InterPro" id="IPR011990">
    <property type="entry name" value="TPR-like_helical_dom_sf"/>
</dbReference>
<dbReference type="PANTHER" id="PTHR44858:SF1">
    <property type="entry name" value="UDP-N-ACETYLGLUCOSAMINE--PEPTIDE N-ACETYLGLUCOSAMINYLTRANSFERASE SPINDLY-RELATED"/>
    <property type="match status" value="1"/>
</dbReference>
<reference evidence="6" key="1">
    <citation type="journal article" date="2019" name="Int. J. Syst. Evol. Microbiol.">
        <title>The Global Catalogue of Microorganisms (GCM) 10K type strain sequencing project: providing services to taxonomists for standard genome sequencing and annotation.</title>
        <authorList>
            <consortium name="The Broad Institute Genomics Platform"/>
            <consortium name="The Broad Institute Genome Sequencing Center for Infectious Disease"/>
            <person name="Wu L."/>
            <person name="Ma J."/>
        </authorList>
    </citation>
    <scope>NUCLEOTIDE SEQUENCE [LARGE SCALE GENOMIC DNA]</scope>
    <source>
        <strain evidence="6">KCTC 52677</strain>
    </source>
</reference>
<dbReference type="EMBL" id="JBHRSP010000024">
    <property type="protein sequence ID" value="MFC3074403.1"/>
    <property type="molecule type" value="Genomic_DNA"/>
</dbReference>
<keyword evidence="2 3" id="KW-0802">TPR repeat</keyword>
<comment type="caution">
    <text evidence="5">The sequence shown here is derived from an EMBL/GenBank/DDBJ whole genome shotgun (WGS) entry which is preliminary data.</text>
</comment>
<evidence type="ECO:0000256" key="3">
    <source>
        <dbReference type="PROSITE-ProRule" id="PRU00339"/>
    </source>
</evidence>
<dbReference type="Gene3D" id="1.25.40.10">
    <property type="entry name" value="Tetratricopeptide repeat domain"/>
    <property type="match status" value="1"/>
</dbReference>
<gene>
    <name evidence="5" type="ORF">ACFOHH_14930</name>
</gene>
<feature type="repeat" description="TPR" evidence="3">
    <location>
        <begin position="111"/>
        <end position="144"/>
    </location>
</feature>
<dbReference type="PROSITE" id="PS50005">
    <property type="entry name" value="TPR"/>
    <property type="match status" value="1"/>
</dbReference>
<evidence type="ECO:0000256" key="4">
    <source>
        <dbReference type="SAM" id="SignalP"/>
    </source>
</evidence>
<evidence type="ECO:0000313" key="5">
    <source>
        <dbReference type="EMBL" id="MFC3074403.1"/>
    </source>
</evidence>
<feature type="signal peptide" evidence="4">
    <location>
        <begin position="1"/>
        <end position="22"/>
    </location>
</feature>
<dbReference type="PANTHER" id="PTHR44858">
    <property type="entry name" value="TETRATRICOPEPTIDE REPEAT PROTEIN 6"/>
    <property type="match status" value="1"/>
</dbReference>
<sequence length="197" mass="22195">MIAMRLFVFCTLCLVLAPPAWAAEPASAQGASAAFETSEERLGKLFDALKRERDPDTARGIADRIRREWQDSGSPTVNLLIRWADKAVADEKNVAALDFLDEAIRLRPDYVEGWNRRATLHFKLGNYRKSMSDINRVLAIEPRHFGAIAGMAAIMGETGRDTMALEAWERFLELYPSERRAQKELGELAEKLTGQRT</sequence>
<protein>
    <submittedName>
        <fullName evidence="5">Tetratricopeptide repeat protein</fullName>
    </submittedName>
</protein>
<name>A0ABV7DIW6_9HYPH</name>
<organism evidence="5 6">
    <name type="scientific">Shinella pollutisoli</name>
    <dbReference type="NCBI Taxonomy" id="2250594"/>
    <lineage>
        <taxon>Bacteria</taxon>
        <taxon>Pseudomonadati</taxon>
        <taxon>Pseudomonadota</taxon>
        <taxon>Alphaproteobacteria</taxon>
        <taxon>Hyphomicrobiales</taxon>
        <taxon>Rhizobiaceae</taxon>
        <taxon>Shinella</taxon>
    </lineage>
</organism>
<evidence type="ECO:0000256" key="2">
    <source>
        <dbReference type="ARBA" id="ARBA00022803"/>
    </source>
</evidence>
<accession>A0ABV7DIW6</accession>
<proteinExistence type="predicted"/>
<feature type="chain" id="PRO_5045061727" evidence="4">
    <location>
        <begin position="23"/>
        <end position="197"/>
    </location>
</feature>
<evidence type="ECO:0000256" key="1">
    <source>
        <dbReference type="ARBA" id="ARBA00022737"/>
    </source>
</evidence>
<keyword evidence="1" id="KW-0677">Repeat</keyword>
<dbReference type="Proteomes" id="UP001595377">
    <property type="component" value="Unassembled WGS sequence"/>
</dbReference>
<keyword evidence="4" id="KW-0732">Signal</keyword>
<dbReference type="RefSeq" id="WP_257312290.1">
    <property type="nucleotide sequence ID" value="NZ_JANFDG010000002.1"/>
</dbReference>
<keyword evidence="6" id="KW-1185">Reference proteome</keyword>
<dbReference type="SMART" id="SM00028">
    <property type="entry name" value="TPR"/>
    <property type="match status" value="3"/>
</dbReference>
<dbReference type="InterPro" id="IPR019734">
    <property type="entry name" value="TPR_rpt"/>
</dbReference>
<evidence type="ECO:0000313" key="6">
    <source>
        <dbReference type="Proteomes" id="UP001595377"/>
    </source>
</evidence>